<gene>
    <name evidence="3" type="primary">cheY_1</name>
    <name evidence="3" type="ORF">DSM104635_00226</name>
</gene>
<dbReference type="SUPFAM" id="SSF52172">
    <property type="entry name" value="CheY-like"/>
    <property type="match status" value="1"/>
</dbReference>
<proteinExistence type="predicted"/>
<dbReference type="EMBL" id="CP047045">
    <property type="protein sequence ID" value="QGZ93416.1"/>
    <property type="molecule type" value="Genomic_DNA"/>
</dbReference>
<accession>A0A6I6MJZ2</accession>
<sequence>MSLTVMIVDDSLIMIQKLKTMVTELGHEVVRVCKDGEEAARDYPLVRPDLVTMDITMPGMDGVDALKAIRAGDPRARCIMVTSHGQEAMVVRAIEAGAVGYVLKPVAKARLAEVIGRALGQIPKTSTTMHWVE</sequence>
<feature type="modified residue" description="4-aspartylphosphate" evidence="1">
    <location>
        <position position="54"/>
    </location>
</feature>
<dbReference type="PROSITE" id="PS50110">
    <property type="entry name" value="RESPONSE_REGULATORY"/>
    <property type="match status" value="1"/>
</dbReference>
<reference evidence="4" key="1">
    <citation type="submission" date="2019-12" db="EMBL/GenBank/DDBJ databases">
        <title>Complete genome of Terracaulis silvestris 0127_4.</title>
        <authorList>
            <person name="Vieira S."/>
            <person name="Riedel T."/>
            <person name="Sproer C."/>
            <person name="Pascual J."/>
            <person name="Boedeker C."/>
            <person name="Overmann J."/>
        </authorList>
    </citation>
    <scope>NUCLEOTIDE SEQUENCE [LARGE SCALE GENOMIC DNA]</scope>
    <source>
        <strain evidence="4">0127_4</strain>
    </source>
</reference>
<protein>
    <submittedName>
        <fullName evidence="3">Chemotaxis protein CheY</fullName>
    </submittedName>
</protein>
<dbReference type="Proteomes" id="UP000431269">
    <property type="component" value="Chromosome"/>
</dbReference>
<feature type="domain" description="Response regulatory" evidence="2">
    <location>
        <begin position="4"/>
        <end position="119"/>
    </location>
</feature>
<dbReference type="InterPro" id="IPR011006">
    <property type="entry name" value="CheY-like_superfamily"/>
</dbReference>
<dbReference type="SMART" id="SM00448">
    <property type="entry name" value="REC"/>
    <property type="match status" value="1"/>
</dbReference>
<dbReference type="PANTHER" id="PTHR43228">
    <property type="entry name" value="TWO-COMPONENT RESPONSE REGULATOR"/>
    <property type="match status" value="1"/>
</dbReference>
<dbReference type="InterPro" id="IPR001789">
    <property type="entry name" value="Sig_transdc_resp-reg_receiver"/>
</dbReference>
<name>A0A6I6MJZ2_9CAUL</name>
<keyword evidence="4" id="KW-1185">Reference proteome</keyword>
<dbReference type="GO" id="GO:0000160">
    <property type="term" value="P:phosphorelay signal transduction system"/>
    <property type="evidence" value="ECO:0007669"/>
    <property type="project" value="InterPro"/>
</dbReference>
<dbReference type="InterPro" id="IPR052048">
    <property type="entry name" value="ST_Response_Regulator"/>
</dbReference>
<evidence type="ECO:0000256" key="1">
    <source>
        <dbReference type="PROSITE-ProRule" id="PRU00169"/>
    </source>
</evidence>
<dbReference type="KEGG" id="tsv:DSM104635_00226"/>
<keyword evidence="1" id="KW-0597">Phosphoprotein</keyword>
<evidence type="ECO:0000313" key="3">
    <source>
        <dbReference type="EMBL" id="QGZ93416.1"/>
    </source>
</evidence>
<evidence type="ECO:0000313" key="4">
    <source>
        <dbReference type="Proteomes" id="UP000431269"/>
    </source>
</evidence>
<dbReference type="PANTHER" id="PTHR43228:SF1">
    <property type="entry name" value="TWO-COMPONENT RESPONSE REGULATOR ARR22"/>
    <property type="match status" value="1"/>
</dbReference>
<dbReference type="AlphaFoldDB" id="A0A6I6MJZ2"/>
<organism evidence="3 4">
    <name type="scientific">Terricaulis silvestris</name>
    <dbReference type="NCBI Taxonomy" id="2686094"/>
    <lineage>
        <taxon>Bacteria</taxon>
        <taxon>Pseudomonadati</taxon>
        <taxon>Pseudomonadota</taxon>
        <taxon>Alphaproteobacteria</taxon>
        <taxon>Caulobacterales</taxon>
        <taxon>Caulobacteraceae</taxon>
        <taxon>Terricaulis</taxon>
    </lineage>
</organism>
<dbReference type="Gene3D" id="3.40.50.2300">
    <property type="match status" value="1"/>
</dbReference>
<evidence type="ECO:0000259" key="2">
    <source>
        <dbReference type="PROSITE" id="PS50110"/>
    </source>
</evidence>
<dbReference type="RefSeq" id="WP_228445791.1">
    <property type="nucleotide sequence ID" value="NZ_CP047045.1"/>
</dbReference>
<dbReference type="Pfam" id="PF00072">
    <property type="entry name" value="Response_reg"/>
    <property type="match status" value="1"/>
</dbReference>